<dbReference type="OrthoDB" id="9791837at2"/>
<protein>
    <recommendedName>
        <fullName evidence="3">Methyltransferase domain-containing protein</fullName>
    </recommendedName>
</protein>
<gene>
    <name evidence="1" type="ORF">CMV30_18065</name>
</gene>
<dbReference type="CDD" id="cd02440">
    <property type="entry name" value="AdoMet_MTases"/>
    <property type="match status" value="1"/>
</dbReference>
<proteinExistence type="predicted"/>
<reference evidence="1 2" key="1">
    <citation type="submission" date="2017-09" db="EMBL/GenBank/DDBJ databases">
        <title>Complete genome sequence of Verrucomicrobial strain HZ-65, isolated from freshwater.</title>
        <authorList>
            <person name="Choi A."/>
        </authorList>
    </citation>
    <scope>NUCLEOTIDE SEQUENCE [LARGE SCALE GENOMIC DNA]</scope>
    <source>
        <strain evidence="1 2">HZ-65</strain>
    </source>
</reference>
<dbReference type="Gene3D" id="3.40.50.150">
    <property type="entry name" value="Vaccinia Virus protein VP39"/>
    <property type="match status" value="1"/>
</dbReference>
<organism evidence="1 2">
    <name type="scientific">Nibricoccus aquaticus</name>
    <dbReference type="NCBI Taxonomy" id="2576891"/>
    <lineage>
        <taxon>Bacteria</taxon>
        <taxon>Pseudomonadati</taxon>
        <taxon>Verrucomicrobiota</taxon>
        <taxon>Opitutia</taxon>
        <taxon>Opitutales</taxon>
        <taxon>Opitutaceae</taxon>
        <taxon>Nibricoccus</taxon>
    </lineage>
</organism>
<dbReference type="Proteomes" id="UP000217265">
    <property type="component" value="Chromosome"/>
</dbReference>
<dbReference type="RefSeq" id="WP_096057329.1">
    <property type="nucleotide sequence ID" value="NZ_CP023344.1"/>
</dbReference>
<dbReference type="PANTHER" id="PTHR43861">
    <property type="entry name" value="TRANS-ACONITATE 2-METHYLTRANSFERASE-RELATED"/>
    <property type="match status" value="1"/>
</dbReference>
<accession>A0A290QEP1</accession>
<dbReference type="Pfam" id="PF13489">
    <property type="entry name" value="Methyltransf_23"/>
    <property type="match status" value="1"/>
</dbReference>
<sequence>MLRFLRKACDFAAYKFLRAPRGGGKPVPASALDAEYRSGHWDTFFGPEEKPRYDALVQLIARLHPSPCLLDVGCGSGRLATLLVPDRVARYTGLDLSEEGLQRARSLGLPANATFLHTDFETWPSQPTPADSSAASSSDALFDTIVFNESLGYARDPARVARAFTALLAPGGALIVSYYRSGNHEAIWRRLYRDFTFTDENVVHNPAGLTWDIKVLQLRSAA</sequence>
<dbReference type="InterPro" id="IPR029063">
    <property type="entry name" value="SAM-dependent_MTases_sf"/>
</dbReference>
<name>A0A290QEP1_9BACT</name>
<dbReference type="AlphaFoldDB" id="A0A290QEP1"/>
<evidence type="ECO:0008006" key="3">
    <source>
        <dbReference type="Google" id="ProtNLM"/>
    </source>
</evidence>
<dbReference type="KEGG" id="vbh:CMV30_18065"/>
<dbReference type="EMBL" id="CP023344">
    <property type="protein sequence ID" value="ATC65700.1"/>
    <property type="molecule type" value="Genomic_DNA"/>
</dbReference>
<evidence type="ECO:0000313" key="2">
    <source>
        <dbReference type="Proteomes" id="UP000217265"/>
    </source>
</evidence>
<dbReference type="SUPFAM" id="SSF53335">
    <property type="entry name" value="S-adenosyl-L-methionine-dependent methyltransferases"/>
    <property type="match status" value="1"/>
</dbReference>
<evidence type="ECO:0000313" key="1">
    <source>
        <dbReference type="EMBL" id="ATC65700.1"/>
    </source>
</evidence>
<keyword evidence="2" id="KW-1185">Reference proteome</keyword>